<evidence type="ECO:0000313" key="2">
    <source>
        <dbReference type="EMBL" id="KAK4494793.1"/>
    </source>
</evidence>
<proteinExistence type="predicted"/>
<gene>
    <name evidence="2" type="ORF">PRZ48_014149</name>
</gene>
<evidence type="ECO:0000313" key="3">
    <source>
        <dbReference type="Proteomes" id="UP001305779"/>
    </source>
</evidence>
<feature type="region of interest" description="Disordered" evidence="1">
    <location>
        <begin position="1"/>
        <end position="28"/>
    </location>
</feature>
<keyword evidence="3" id="KW-1185">Reference proteome</keyword>
<feature type="region of interest" description="Disordered" evidence="1">
    <location>
        <begin position="143"/>
        <end position="163"/>
    </location>
</feature>
<dbReference type="EMBL" id="JAXOVC010000013">
    <property type="protein sequence ID" value="KAK4494793.1"/>
    <property type="molecule type" value="Genomic_DNA"/>
</dbReference>
<sequence>MSNLTITKPHNAAHTNNNPITTSHHTHSNKTSDLINRIHALPLELFDAIQDLVFTAAPDLTTNITKTYKPPVQLQISQSTRKSFAAAYYATMKFTRLGELYDKFLDSLSEEHRGMIPLTCYVIETPGRGKSALVNRLLELSREGEGAGGEGEESRGDWRAKGA</sequence>
<evidence type="ECO:0000256" key="1">
    <source>
        <dbReference type="SAM" id="MobiDB-lite"/>
    </source>
</evidence>
<feature type="compositionally biased region" description="Polar residues" evidence="1">
    <location>
        <begin position="1"/>
        <end position="20"/>
    </location>
</feature>
<organism evidence="2 3">
    <name type="scientific">Zasmidium cellare</name>
    <name type="common">Wine cellar mold</name>
    <name type="synonym">Racodium cellare</name>
    <dbReference type="NCBI Taxonomy" id="395010"/>
    <lineage>
        <taxon>Eukaryota</taxon>
        <taxon>Fungi</taxon>
        <taxon>Dikarya</taxon>
        <taxon>Ascomycota</taxon>
        <taxon>Pezizomycotina</taxon>
        <taxon>Dothideomycetes</taxon>
        <taxon>Dothideomycetidae</taxon>
        <taxon>Mycosphaerellales</taxon>
        <taxon>Mycosphaerellaceae</taxon>
        <taxon>Zasmidium</taxon>
    </lineage>
</organism>
<name>A0ABR0E046_ZASCE</name>
<protein>
    <submittedName>
        <fullName evidence="2">Uncharacterized protein</fullName>
    </submittedName>
</protein>
<feature type="compositionally biased region" description="Basic and acidic residues" evidence="1">
    <location>
        <begin position="152"/>
        <end position="163"/>
    </location>
</feature>
<reference evidence="2 3" key="1">
    <citation type="journal article" date="2023" name="G3 (Bethesda)">
        <title>A chromosome-level genome assembly of Zasmidium syzygii isolated from banana leaves.</title>
        <authorList>
            <person name="van Westerhoven A.C."/>
            <person name="Mehrabi R."/>
            <person name="Talebi R."/>
            <person name="Steentjes M.B.F."/>
            <person name="Corcolon B."/>
            <person name="Chong P.A."/>
            <person name="Kema G.H.J."/>
            <person name="Seidl M.F."/>
        </authorList>
    </citation>
    <scope>NUCLEOTIDE SEQUENCE [LARGE SCALE GENOMIC DNA]</scope>
    <source>
        <strain evidence="2 3">P124</strain>
    </source>
</reference>
<comment type="caution">
    <text evidence="2">The sequence shown here is derived from an EMBL/GenBank/DDBJ whole genome shotgun (WGS) entry which is preliminary data.</text>
</comment>
<accession>A0ABR0E046</accession>
<dbReference type="Proteomes" id="UP001305779">
    <property type="component" value="Unassembled WGS sequence"/>
</dbReference>